<keyword evidence="2" id="KW-1185">Reference proteome</keyword>
<dbReference type="PANTHER" id="PTHR43384">
    <property type="entry name" value="SEPTUM SITE-DETERMINING PROTEIN MIND HOMOLOG, CHLOROPLASTIC-RELATED"/>
    <property type="match status" value="1"/>
</dbReference>
<sequence>MAVVALALDREVEDRLLGDIVEYGNSIVARVSSARELLAAVEAFTPSVALVGAARSVLNAELIAVCDARGVRVIALASSDLERRHAASLGLYEVLEATADWPEIQAMIDAGVPVPLRLGQGPLSSSPDRGSVVAVWGPAGAPGRTTLAITIAAEIAAIGYGVVLADADTYSGSAAPALGMLDEAPGFAAACRLAASDSLTRAELERVAQRYESPRGAFWVLTGLGRPSRWPELGAERVTRTIEACRDWVDYVVLDTGFNLERDEEISSDLFAPRRNAATLAALRDADHVVAVGLADPVGMSRFLRAYAELAAVITTDRVSVVMNRVRSSAIGLDAGGQVRSTLRRFGGIDDVLIVPDDQQGLDAALLSGRTLPDAAPKSPVGQSVRRFVRQELLSAPETRQGHRRGLLGRLGSARGLRWKRVDAQ</sequence>
<evidence type="ECO:0000313" key="1">
    <source>
        <dbReference type="EMBL" id="MFC6354844.1"/>
    </source>
</evidence>
<dbReference type="RefSeq" id="WP_386726807.1">
    <property type="nucleotide sequence ID" value="NZ_JBHSTP010000001.1"/>
</dbReference>
<gene>
    <name evidence="1" type="ORF">ACFQB0_01775</name>
</gene>
<name>A0ABW1VE96_9MICO</name>
<organism evidence="1 2">
    <name type="scientific">Luethyella okanaganae</name>
    <dbReference type="NCBI Taxonomy" id="69372"/>
    <lineage>
        <taxon>Bacteria</taxon>
        <taxon>Bacillati</taxon>
        <taxon>Actinomycetota</taxon>
        <taxon>Actinomycetes</taxon>
        <taxon>Micrococcales</taxon>
        <taxon>Microbacteriaceae</taxon>
        <taxon>Luethyella</taxon>
    </lineage>
</organism>
<dbReference type="InterPro" id="IPR027417">
    <property type="entry name" value="P-loop_NTPase"/>
</dbReference>
<proteinExistence type="predicted"/>
<accession>A0ABW1VE96</accession>
<dbReference type="Gene3D" id="3.40.50.300">
    <property type="entry name" value="P-loop containing nucleotide triphosphate hydrolases"/>
    <property type="match status" value="1"/>
</dbReference>
<reference evidence="2" key="1">
    <citation type="journal article" date="2019" name="Int. J. Syst. Evol. Microbiol.">
        <title>The Global Catalogue of Microorganisms (GCM) 10K type strain sequencing project: providing services to taxonomists for standard genome sequencing and annotation.</title>
        <authorList>
            <consortium name="The Broad Institute Genomics Platform"/>
            <consortium name="The Broad Institute Genome Sequencing Center for Infectious Disease"/>
            <person name="Wu L."/>
            <person name="Ma J."/>
        </authorList>
    </citation>
    <scope>NUCLEOTIDE SEQUENCE [LARGE SCALE GENOMIC DNA]</scope>
    <source>
        <strain evidence="2">CCUG 43304</strain>
    </source>
</reference>
<dbReference type="PANTHER" id="PTHR43384:SF13">
    <property type="entry name" value="SLR0110 PROTEIN"/>
    <property type="match status" value="1"/>
</dbReference>
<dbReference type="InterPro" id="IPR050625">
    <property type="entry name" value="ParA/MinD_ATPase"/>
</dbReference>
<protein>
    <submittedName>
        <fullName evidence="1">CpaE family protein</fullName>
    </submittedName>
</protein>
<dbReference type="SUPFAM" id="SSF52540">
    <property type="entry name" value="P-loop containing nucleoside triphosphate hydrolases"/>
    <property type="match status" value="1"/>
</dbReference>
<dbReference type="Proteomes" id="UP001596306">
    <property type="component" value="Unassembled WGS sequence"/>
</dbReference>
<evidence type="ECO:0000313" key="2">
    <source>
        <dbReference type="Proteomes" id="UP001596306"/>
    </source>
</evidence>
<dbReference type="EMBL" id="JBHSTP010000001">
    <property type="protein sequence ID" value="MFC6354844.1"/>
    <property type="molecule type" value="Genomic_DNA"/>
</dbReference>
<comment type="caution">
    <text evidence="1">The sequence shown here is derived from an EMBL/GenBank/DDBJ whole genome shotgun (WGS) entry which is preliminary data.</text>
</comment>